<reference evidence="3" key="1">
    <citation type="submission" date="2005-05" db="EMBL/GenBank/DDBJ databases">
        <authorList>
            <person name="Stapleton M."/>
            <person name="Carlson J."/>
            <person name="Chavez C."/>
            <person name="Frise E."/>
            <person name="George R."/>
            <person name="Pacleb J."/>
            <person name="Park S."/>
            <person name="Wan K."/>
            <person name="Yu C."/>
            <person name="Celniker S."/>
        </authorList>
    </citation>
    <scope>NUCLEOTIDE SEQUENCE</scope>
</reference>
<dbReference type="HOGENOM" id="CLU_068541_0_0_1"/>
<dbReference type="PANTHER" id="PTHR46457:SF1">
    <property type="entry name" value="DNA REPAIR PROTEIN RAD51 HOMOLOG 4"/>
    <property type="match status" value="1"/>
</dbReference>
<gene>
    <name evidence="3" type="primary">Rad51C</name>
</gene>
<name>Q4V3L9_DROME</name>
<dbReference type="OrthoDB" id="336321at2759"/>
<sequence length="111" mass="12422">MLRAREVDEEASERAMKGIRVVQAATGADINDLLKSFDHQLTAETHASMQTKLVLIDSLAACFAFYRGRRMRDVRKSVLTELACKIRKLALRGVAFVIGNVSFFENNKGMC</sequence>
<accession>Q4V3L9</accession>
<dbReference type="Gene3D" id="3.40.50.300">
    <property type="entry name" value="P-loop containing nucleotide triphosphate hydrolases"/>
    <property type="match status" value="1"/>
</dbReference>
<proteinExistence type="evidence at transcript level"/>
<dbReference type="VEuPathDB" id="VectorBase:FBgn0033389"/>
<evidence type="ECO:0000256" key="1">
    <source>
        <dbReference type="ARBA" id="ARBA00004123"/>
    </source>
</evidence>
<protein>
    <submittedName>
        <fullName evidence="3">IP02219p</fullName>
    </submittedName>
</protein>
<organism evidence="3">
    <name type="scientific">Drosophila melanogaster</name>
    <name type="common">Fruit fly</name>
    <dbReference type="NCBI Taxonomy" id="7227"/>
    <lineage>
        <taxon>Eukaryota</taxon>
        <taxon>Metazoa</taxon>
        <taxon>Ecdysozoa</taxon>
        <taxon>Arthropoda</taxon>
        <taxon>Hexapoda</taxon>
        <taxon>Insecta</taxon>
        <taxon>Pterygota</taxon>
        <taxon>Neoptera</taxon>
        <taxon>Endopterygota</taxon>
        <taxon>Diptera</taxon>
        <taxon>Brachycera</taxon>
        <taxon>Muscomorpha</taxon>
        <taxon>Ephydroidea</taxon>
        <taxon>Drosophilidae</taxon>
        <taxon>Drosophila</taxon>
        <taxon>Sophophora</taxon>
    </lineage>
</organism>
<dbReference type="AlphaFoldDB" id="Q4V3L9"/>
<comment type="subcellular location">
    <subcellularLocation>
        <location evidence="1">Nucleus</location>
    </subcellularLocation>
</comment>
<dbReference type="GO" id="GO:0006281">
    <property type="term" value="P:DNA repair"/>
    <property type="evidence" value="ECO:0007669"/>
    <property type="project" value="UniProtKB-ARBA"/>
</dbReference>
<evidence type="ECO:0000313" key="3">
    <source>
        <dbReference type="EMBL" id="AAY55753.1"/>
    </source>
</evidence>
<dbReference type="InterPro" id="IPR051988">
    <property type="entry name" value="HRR_RAD51_Paralog"/>
</dbReference>
<dbReference type="EMBL" id="BT023337">
    <property type="protein sequence ID" value="AAY55753.1"/>
    <property type="molecule type" value="mRNA"/>
</dbReference>
<keyword evidence="2" id="KW-0539">Nucleus</keyword>
<evidence type="ECO:0000256" key="2">
    <source>
        <dbReference type="ARBA" id="ARBA00023242"/>
    </source>
</evidence>
<dbReference type="PANTHER" id="PTHR46457">
    <property type="entry name" value="DNA REPAIR PROTEIN RAD51 HOMOLOG 4"/>
    <property type="match status" value="1"/>
</dbReference>
<dbReference type="GO" id="GO:0005634">
    <property type="term" value="C:nucleus"/>
    <property type="evidence" value="ECO:0007669"/>
    <property type="project" value="UniProtKB-SubCell"/>
</dbReference>
<dbReference type="InterPro" id="IPR027417">
    <property type="entry name" value="P-loop_NTPase"/>
</dbReference>
<dbReference type="ExpressionAtlas" id="Q4V3L9">
    <property type="expression patterns" value="baseline and differential"/>
</dbReference>